<evidence type="ECO:0000313" key="1">
    <source>
        <dbReference type="EMBL" id="WNH09135.1"/>
    </source>
</evidence>
<gene>
    <name evidence="1" type="ORF">RHP51_19305</name>
</gene>
<protein>
    <submittedName>
        <fullName evidence="1">Uncharacterized protein</fullName>
    </submittedName>
</protein>
<sequence length="75" mass="8321">MTDSQWKNLVNSGGVLSQNGKIWFPSQSSKKGYESSTNFNVPDLINDNELQSVKDFLRPVMVSIVSCKKVLLDGT</sequence>
<reference evidence="1 2" key="1">
    <citation type="submission" date="2023-09" db="EMBL/GenBank/DDBJ databases">
        <title>Thalassobella suaedae gen. nov., sp. nov., a marine bacterium of the family Flavobacteriaceae isolated from a halophyte Suaeda japonica.</title>
        <authorList>
            <person name="Lee S.Y."/>
            <person name="Hwang C.Y."/>
        </authorList>
    </citation>
    <scope>NUCLEOTIDE SEQUENCE [LARGE SCALE GENOMIC DNA]</scope>
    <source>
        <strain evidence="1 2">HL-DH14</strain>
    </source>
</reference>
<organism evidence="1 2">
    <name type="scientific">Thalassobellus suaedae</name>
    <dbReference type="NCBI Taxonomy" id="3074124"/>
    <lineage>
        <taxon>Bacteria</taxon>
        <taxon>Pseudomonadati</taxon>
        <taxon>Bacteroidota</taxon>
        <taxon>Flavobacteriia</taxon>
        <taxon>Flavobacteriales</taxon>
        <taxon>Flavobacteriaceae</taxon>
        <taxon>Thalassobellus</taxon>
    </lineage>
</organism>
<proteinExistence type="predicted"/>
<accession>A0ABY9XTA3</accession>
<dbReference type="Proteomes" id="UP001302806">
    <property type="component" value="Chromosome"/>
</dbReference>
<name>A0ABY9XTA3_9FLAO</name>
<dbReference type="EMBL" id="CP134537">
    <property type="protein sequence ID" value="WNH09135.1"/>
    <property type="molecule type" value="Genomic_DNA"/>
</dbReference>
<dbReference type="RefSeq" id="WP_415865659.1">
    <property type="nucleotide sequence ID" value="NZ_CP134537.1"/>
</dbReference>
<evidence type="ECO:0000313" key="2">
    <source>
        <dbReference type="Proteomes" id="UP001302806"/>
    </source>
</evidence>